<comment type="similarity">
    <text evidence="1">Belongs to the glycosyl hydrolase 65 family.</text>
</comment>
<dbReference type="InterPro" id="IPR011013">
    <property type="entry name" value="Gal_mutarotase_sf_dom"/>
</dbReference>
<dbReference type="InterPro" id="IPR008928">
    <property type="entry name" value="6-hairpin_glycosidase_sf"/>
</dbReference>
<dbReference type="PANTHER" id="PTHR11051">
    <property type="entry name" value="GLYCOSYL HYDROLASE-RELATED"/>
    <property type="match status" value="1"/>
</dbReference>
<keyword evidence="8" id="KW-1185">Reference proteome</keyword>
<evidence type="ECO:0000313" key="8">
    <source>
        <dbReference type="Proteomes" id="UP001172055"/>
    </source>
</evidence>
<evidence type="ECO:0000313" key="7">
    <source>
        <dbReference type="EMBL" id="MDN7242686.1"/>
    </source>
</evidence>
<dbReference type="Proteomes" id="UP001172055">
    <property type="component" value="Unassembled WGS sequence"/>
</dbReference>
<dbReference type="GO" id="GO:0016787">
    <property type="term" value="F:hydrolase activity"/>
    <property type="evidence" value="ECO:0007669"/>
    <property type="project" value="UniProtKB-KW"/>
</dbReference>
<dbReference type="Pfam" id="PF03636">
    <property type="entry name" value="Glyco_hydro_65N"/>
    <property type="match status" value="1"/>
</dbReference>
<name>A0ABT8N477_9BACL</name>
<proteinExistence type="inferred from homology"/>
<dbReference type="InterPro" id="IPR037018">
    <property type="entry name" value="GH65_N"/>
</dbReference>
<evidence type="ECO:0000259" key="4">
    <source>
        <dbReference type="Pfam" id="PF03632"/>
    </source>
</evidence>
<dbReference type="RefSeq" id="WP_301724242.1">
    <property type="nucleotide sequence ID" value="NZ_JAUJWV010000002.1"/>
</dbReference>
<dbReference type="Gene3D" id="1.50.10.10">
    <property type="match status" value="1"/>
</dbReference>
<feature type="domain" description="Glycoside hydrolase family 65 N-terminal" evidence="6">
    <location>
        <begin position="18"/>
        <end position="256"/>
    </location>
</feature>
<organism evidence="7 8">
    <name type="scientific">Planococcus shixiaomingii</name>
    <dbReference type="NCBI Taxonomy" id="3058393"/>
    <lineage>
        <taxon>Bacteria</taxon>
        <taxon>Bacillati</taxon>
        <taxon>Bacillota</taxon>
        <taxon>Bacilli</taxon>
        <taxon>Bacillales</taxon>
        <taxon>Caryophanaceae</taxon>
        <taxon>Planococcus</taxon>
    </lineage>
</organism>
<evidence type="ECO:0000256" key="1">
    <source>
        <dbReference type="ARBA" id="ARBA00006768"/>
    </source>
</evidence>
<feature type="domain" description="Glycoside hydrolase family 65 C-terminal" evidence="5">
    <location>
        <begin position="718"/>
        <end position="770"/>
    </location>
</feature>
<evidence type="ECO:0000256" key="3">
    <source>
        <dbReference type="ARBA" id="ARBA00022679"/>
    </source>
</evidence>
<dbReference type="InterPro" id="IPR005196">
    <property type="entry name" value="Glyco_hydro_65_N"/>
</dbReference>
<dbReference type="InterPro" id="IPR005194">
    <property type="entry name" value="Glyco_hydro_65_C"/>
</dbReference>
<dbReference type="InterPro" id="IPR012341">
    <property type="entry name" value="6hp_glycosidase-like_sf"/>
</dbReference>
<keyword evidence="2" id="KW-0328">Glycosyltransferase</keyword>
<dbReference type="SUPFAM" id="SSF48208">
    <property type="entry name" value="Six-hairpin glycosidases"/>
    <property type="match status" value="1"/>
</dbReference>
<dbReference type="EMBL" id="JAUJWV010000002">
    <property type="protein sequence ID" value="MDN7242686.1"/>
    <property type="molecule type" value="Genomic_DNA"/>
</dbReference>
<dbReference type="PANTHER" id="PTHR11051:SF8">
    <property type="entry name" value="PROTEIN-GLUCOSYLGALACTOSYLHYDROXYLYSINE GLUCOSIDASE"/>
    <property type="match status" value="1"/>
</dbReference>
<gene>
    <name evidence="7" type="ORF">QWY14_12805</name>
</gene>
<dbReference type="Gene3D" id="2.70.98.40">
    <property type="entry name" value="Glycoside hydrolase, family 65, N-terminal domain"/>
    <property type="match status" value="1"/>
</dbReference>
<evidence type="ECO:0000259" key="5">
    <source>
        <dbReference type="Pfam" id="PF03633"/>
    </source>
</evidence>
<sequence>MMDYKLGTGEFEDWIVSETAFSTDYLGKCEAILSLGNGYMGMRSATEEPYIKEQRNLFVNGTFNKAHPNEVTELPNLADVTRIDIRVDGERFSLEFGETANYVRQLNLKTAELSRSFDWTSPKGKKLRFHFKRFVSLANLHLMATKMQVESLTHPVDFSFDSGINAQMNNSGAQHFLEGERRVFDKQLIQLVQTTNESNVDVVINTTHNVKVNGEETMAAPDMDMARRKVWLSYAFTLQPNDRLEVEKVTTVHTSRDLNALEAEYDLQQLRESSLGDLKLHALQGYDSLFQTHKQTWQQNVWDVYKLEIDSDNAFDQLGLRFALYHLTLMTPAHDARMGIGAKGLSGEGYKGHSFWDTEVFILPFFIYSNPAVAKSLLTYRYLGLAGARAKAIENGYSGAMYPWEMAWPTDGEVTPKWGDIDIVTGEQSRIWSGAIEQHISADIAFAIYQYNEVTNDQEFLDQYGYEMVFDTAKFWASRLEWNEEKGRYEIINVIGPDEYKEHVNNNAFTNYMAYFNLKLAIRYYDRLAEENPELLEKLAAPLELAAAYPDWQEKADRLFLPEPRAADRVIPQDDTYLQLEEIDLTKYKNQEKVRTIYRDYNSEQINSFQVTKQADGLILLYLLEQTFLHDDPRISKDVKSASFHYYEPKTLHDSSLSLVTHTILASDIGEYDLAYSLFQKSIEIDLGPAMDTSDEGIHAASIGGLWKAAVFGFAGVRLIDGRLRIDPKLPKTWRSMKFTIQWQGSPVSISITPTLLAIKMEDGEAMVFETNNVVHECTGYTEIPIA</sequence>
<dbReference type="Pfam" id="PF03632">
    <property type="entry name" value="Glyco_hydro_65m"/>
    <property type="match status" value="1"/>
</dbReference>
<dbReference type="PIRSF" id="PIRSF036289">
    <property type="entry name" value="Glycosyl_hydrolase_malt_phosph"/>
    <property type="match status" value="1"/>
</dbReference>
<dbReference type="Gene3D" id="2.60.420.10">
    <property type="entry name" value="Maltose phosphorylase, domain 3"/>
    <property type="match status" value="1"/>
</dbReference>
<reference evidence="7 8" key="1">
    <citation type="submission" date="2023-06" db="EMBL/GenBank/DDBJ databases">
        <title>Novel species in genus Planococcus.</title>
        <authorList>
            <person name="Ning S."/>
        </authorList>
    </citation>
    <scope>NUCLEOTIDE SEQUENCE [LARGE SCALE GENOMIC DNA]</scope>
    <source>
        <strain evidence="7 8">N028</strain>
    </source>
</reference>
<dbReference type="InterPro" id="IPR017045">
    <property type="entry name" value="Malt_Pase/Glycosyl_Hdrlase"/>
</dbReference>
<dbReference type="SUPFAM" id="SSF74650">
    <property type="entry name" value="Galactose mutarotase-like"/>
    <property type="match status" value="1"/>
</dbReference>
<dbReference type="InterPro" id="IPR005195">
    <property type="entry name" value="Glyco_hydro_65_M"/>
</dbReference>
<keyword evidence="3" id="KW-0808">Transferase</keyword>
<protein>
    <submittedName>
        <fullName evidence="7">Glycosyl hydrolase family 65 protein</fullName>
    </submittedName>
</protein>
<feature type="domain" description="Glycoside hydrolase family 65 central catalytic" evidence="4">
    <location>
        <begin position="321"/>
        <end position="708"/>
    </location>
</feature>
<accession>A0ABT8N477</accession>
<keyword evidence="7" id="KW-0378">Hydrolase</keyword>
<dbReference type="Pfam" id="PF03633">
    <property type="entry name" value="Glyco_hydro_65C"/>
    <property type="match status" value="1"/>
</dbReference>
<evidence type="ECO:0000256" key="2">
    <source>
        <dbReference type="ARBA" id="ARBA00022676"/>
    </source>
</evidence>
<evidence type="ECO:0000259" key="6">
    <source>
        <dbReference type="Pfam" id="PF03636"/>
    </source>
</evidence>
<comment type="caution">
    <text evidence="7">The sequence shown here is derived from an EMBL/GenBank/DDBJ whole genome shotgun (WGS) entry which is preliminary data.</text>
</comment>